<evidence type="ECO:0000256" key="1">
    <source>
        <dbReference type="SAM" id="MobiDB-lite"/>
    </source>
</evidence>
<dbReference type="EMBL" id="QCYY01001738">
    <property type="protein sequence ID" value="ROT75743.1"/>
    <property type="molecule type" value="Genomic_DNA"/>
</dbReference>
<feature type="compositionally biased region" description="Polar residues" evidence="1">
    <location>
        <begin position="1"/>
        <end position="12"/>
    </location>
</feature>
<organism evidence="2 3">
    <name type="scientific">Penaeus vannamei</name>
    <name type="common">Whiteleg shrimp</name>
    <name type="synonym">Litopenaeus vannamei</name>
    <dbReference type="NCBI Taxonomy" id="6689"/>
    <lineage>
        <taxon>Eukaryota</taxon>
        <taxon>Metazoa</taxon>
        <taxon>Ecdysozoa</taxon>
        <taxon>Arthropoda</taxon>
        <taxon>Crustacea</taxon>
        <taxon>Multicrustacea</taxon>
        <taxon>Malacostraca</taxon>
        <taxon>Eumalacostraca</taxon>
        <taxon>Eucarida</taxon>
        <taxon>Decapoda</taxon>
        <taxon>Dendrobranchiata</taxon>
        <taxon>Penaeoidea</taxon>
        <taxon>Penaeidae</taxon>
        <taxon>Penaeus</taxon>
    </lineage>
</organism>
<evidence type="ECO:0000313" key="2">
    <source>
        <dbReference type="EMBL" id="ROT75743.1"/>
    </source>
</evidence>
<gene>
    <name evidence="2" type="ORF">C7M84_005722</name>
</gene>
<feature type="region of interest" description="Disordered" evidence="1">
    <location>
        <begin position="1"/>
        <end position="68"/>
    </location>
</feature>
<reference evidence="2 3" key="1">
    <citation type="submission" date="2018-04" db="EMBL/GenBank/DDBJ databases">
        <authorList>
            <person name="Zhang X."/>
            <person name="Yuan J."/>
            <person name="Li F."/>
            <person name="Xiang J."/>
        </authorList>
    </citation>
    <scope>NUCLEOTIDE SEQUENCE [LARGE SCALE GENOMIC DNA]</scope>
    <source>
        <tissue evidence="2">Muscle</tissue>
    </source>
</reference>
<comment type="caution">
    <text evidence="2">The sequence shown here is derived from an EMBL/GenBank/DDBJ whole genome shotgun (WGS) entry which is preliminary data.</text>
</comment>
<sequence length="101" mass="11203">MASPHQAGSTAQDGHHRRGNGRPQARSPPRQPLRTAPSEGEREGRVQNIFRARSRGRRSPRKPGPGLTWSSIVVRRRVERQCPSEVEGAANHPLVFARVKA</sequence>
<dbReference type="AlphaFoldDB" id="A0A3R7N2U9"/>
<proteinExistence type="predicted"/>
<feature type="compositionally biased region" description="Basic residues" evidence="1">
    <location>
        <begin position="52"/>
        <end position="61"/>
    </location>
</feature>
<keyword evidence="3" id="KW-1185">Reference proteome</keyword>
<name>A0A3R7N2U9_PENVA</name>
<protein>
    <submittedName>
        <fullName evidence="2">Uncharacterized protein</fullName>
    </submittedName>
</protein>
<reference evidence="2 3" key="2">
    <citation type="submission" date="2019-01" db="EMBL/GenBank/DDBJ databases">
        <title>The decoding of complex shrimp genome reveals the adaptation for benthos swimmer, frequently molting mechanism and breeding impact on genome.</title>
        <authorList>
            <person name="Sun Y."/>
            <person name="Gao Y."/>
            <person name="Yu Y."/>
        </authorList>
    </citation>
    <scope>NUCLEOTIDE SEQUENCE [LARGE SCALE GENOMIC DNA]</scope>
    <source>
        <tissue evidence="2">Muscle</tissue>
    </source>
</reference>
<evidence type="ECO:0000313" key="3">
    <source>
        <dbReference type="Proteomes" id="UP000283509"/>
    </source>
</evidence>
<dbReference type="Proteomes" id="UP000283509">
    <property type="component" value="Unassembled WGS sequence"/>
</dbReference>
<accession>A0A3R7N2U9</accession>